<evidence type="ECO:0000313" key="3">
    <source>
        <dbReference type="Proteomes" id="UP001215598"/>
    </source>
</evidence>
<organism evidence="2 3">
    <name type="scientific">Mycena metata</name>
    <dbReference type="NCBI Taxonomy" id="1033252"/>
    <lineage>
        <taxon>Eukaryota</taxon>
        <taxon>Fungi</taxon>
        <taxon>Dikarya</taxon>
        <taxon>Basidiomycota</taxon>
        <taxon>Agaricomycotina</taxon>
        <taxon>Agaricomycetes</taxon>
        <taxon>Agaricomycetidae</taxon>
        <taxon>Agaricales</taxon>
        <taxon>Marasmiineae</taxon>
        <taxon>Mycenaceae</taxon>
        <taxon>Mycena</taxon>
    </lineage>
</organism>
<dbReference type="AlphaFoldDB" id="A0AAD7MIA6"/>
<gene>
    <name evidence="2" type="ORF">B0H16DRAFT_1700565</name>
</gene>
<keyword evidence="3" id="KW-1185">Reference proteome</keyword>
<dbReference type="Proteomes" id="UP001215598">
    <property type="component" value="Unassembled WGS sequence"/>
</dbReference>
<comment type="caution">
    <text evidence="2">The sequence shown here is derived from an EMBL/GenBank/DDBJ whole genome shotgun (WGS) entry which is preliminary data.</text>
</comment>
<protein>
    <submittedName>
        <fullName evidence="2">Uncharacterized protein</fullName>
    </submittedName>
</protein>
<evidence type="ECO:0000256" key="1">
    <source>
        <dbReference type="SAM" id="MobiDB-lite"/>
    </source>
</evidence>
<sequence>MYYTSSSRARQGPAKVSAFKQTNGKSYTGISELQAPLQSRNLLIPGPSWTALAWRHVSRPVYVGRTACELDFLPLPDITQGKGKQTRTRKRDCGSKRQRQNDGQLVQPASLRNESPDHFEHDTTFSLNLISRPGGVIRGSQQVLARFIGVWRPARNCRFFASASRILSTSCETLAATQLAETRVGGVKIIFRLPTTLFNGSAAASLVKTPQARLRGVVLSFQAISRTAPPHVLRR</sequence>
<feature type="region of interest" description="Disordered" evidence="1">
    <location>
        <begin position="1"/>
        <end position="20"/>
    </location>
</feature>
<feature type="region of interest" description="Disordered" evidence="1">
    <location>
        <begin position="79"/>
        <end position="117"/>
    </location>
</feature>
<proteinExistence type="predicted"/>
<reference evidence="2" key="1">
    <citation type="submission" date="2023-03" db="EMBL/GenBank/DDBJ databases">
        <title>Massive genome expansion in bonnet fungi (Mycena s.s.) driven by repeated elements and novel gene families across ecological guilds.</title>
        <authorList>
            <consortium name="Lawrence Berkeley National Laboratory"/>
            <person name="Harder C.B."/>
            <person name="Miyauchi S."/>
            <person name="Viragh M."/>
            <person name="Kuo A."/>
            <person name="Thoen E."/>
            <person name="Andreopoulos B."/>
            <person name="Lu D."/>
            <person name="Skrede I."/>
            <person name="Drula E."/>
            <person name="Henrissat B."/>
            <person name="Morin E."/>
            <person name="Kohler A."/>
            <person name="Barry K."/>
            <person name="LaButti K."/>
            <person name="Morin E."/>
            <person name="Salamov A."/>
            <person name="Lipzen A."/>
            <person name="Mereny Z."/>
            <person name="Hegedus B."/>
            <person name="Baldrian P."/>
            <person name="Stursova M."/>
            <person name="Weitz H."/>
            <person name="Taylor A."/>
            <person name="Grigoriev I.V."/>
            <person name="Nagy L.G."/>
            <person name="Martin F."/>
            <person name="Kauserud H."/>
        </authorList>
    </citation>
    <scope>NUCLEOTIDE SEQUENCE</scope>
    <source>
        <strain evidence="2">CBHHK182m</strain>
    </source>
</reference>
<dbReference type="EMBL" id="JARKIB010000261">
    <property type="protein sequence ID" value="KAJ7718747.1"/>
    <property type="molecule type" value="Genomic_DNA"/>
</dbReference>
<accession>A0AAD7MIA6</accession>
<evidence type="ECO:0000313" key="2">
    <source>
        <dbReference type="EMBL" id="KAJ7718747.1"/>
    </source>
</evidence>
<name>A0AAD7MIA6_9AGAR</name>